<evidence type="ECO:0000313" key="1">
    <source>
        <dbReference type="EMBL" id="KAA0014624.1"/>
    </source>
</evidence>
<dbReference type="Proteomes" id="UP000486760">
    <property type="component" value="Unassembled WGS sequence"/>
</dbReference>
<evidence type="ECO:0000313" key="2">
    <source>
        <dbReference type="Proteomes" id="UP000486760"/>
    </source>
</evidence>
<name>A0A7V7G367_9GAMM</name>
<comment type="caution">
    <text evidence="1">The sequence shown here is derived from an EMBL/GenBank/DDBJ whole genome shotgun (WGS) entry which is preliminary data.</text>
</comment>
<sequence length="285" mass="31640">MSEARSQPGGVHAERMQAFLAELNKPYGLERSVKWRPQRWSTDRLLCSAPVAACGADALARQLPALLERLGMQHMDMQAFLAELRPTAGEVPHYLHLGVEDGRCKVYWEASQPERLAQEARFVLYRAWKWQPGEAAALSDYVLEPSAGRAVRAIKALLAEMPMALADLLEQLEVSFALKQTPWPPLTVRIEEHVGGRETQRHSLNLHLHQARLPLGGIAGLCMGLVREWQSAPRSTVVEWIAAHGSDMLGNLSFGIGDDGRPFLTCYHGARLCKPEQSVGNAARR</sequence>
<protein>
    <submittedName>
        <fullName evidence="1">Uncharacterized protein</fullName>
    </submittedName>
</protein>
<organism evidence="1 2">
    <name type="scientific">Billgrantia pellis</name>
    <dbReference type="NCBI Taxonomy" id="2606936"/>
    <lineage>
        <taxon>Bacteria</taxon>
        <taxon>Pseudomonadati</taxon>
        <taxon>Pseudomonadota</taxon>
        <taxon>Gammaproteobacteria</taxon>
        <taxon>Oceanospirillales</taxon>
        <taxon>Halomonadaceae</taxon>
        <taxon>Billgrantia</taxon>
    </lineage>
</organism>
<accession>A0A7V7G367</accession>
<dbReference type="EMBL" id="VTPY01000001">
    <property type="protein sequence ID" value="KAA0014624.1"/>
    <property type="molecule type" value="Genomic_DNA"/>
</dbReference>
<keyword evidence="2" id="KW-1185">Reference proteome</keyword>
<dbReference type="RefSeq" id="WP_149326834.1">
    <property type="nucleotide sequence ID" value="NZ_VTPY01000001.1"/>
</dbReference>
<dbReference type="AlphaFoldDB" id="A0A7V7G367"/>
<reference evidence="1 2" key="1">
    <citation type="submission" date="2019-08" db="EMBL/GenBank/DDBJ databases">
        <title>Bioinformatics analysis of the strain L3 and L5.</title>
        <authorList>
            <person name="Li X."/>
        </authorList>
    </citation>
    <scope>NUCLEOTIDE SEQUENCE [LARGE SCALE GENOMIC DNA]</scope>
    <source>
        <strain evidence="1 2">L5</strain>
    </source>
</reference>
<gene>
    <name evidence="1" type="ORF">F0A17_02990</name>
</gene>
<proteinExistence type="predicted"/>